<gene>
    <name evidence="7" type="ORF">IU514_13275</name>
</gene>
<evidence type="ECO:0000256" key="3">
    <source>
        <dbReference type="ARBA" id="ARBA00023082"/>
    </source>
</evidence>
<keyword evidence="3" id="KW-0731">Sigma factor</keyword>
<evidence type="ECO:0000313" key="7">
    <source>
        <dbReference type="EMBL" id="MBF6024997.1"/>
    </source>
</evidence>
<dbReference type="NCBIfam" id="TIGR02937">
    <property type="entry name" value="sigma70-ECF"/>
    <property type="match status" value="1"/>
</dbReference>
<dbReference type="InterPro" id="IPR013325">
    <property type="entry name" value="RNA_pol_sigma_r2"/>
</dbReference>
<dbReference type="Gene3D" id="1.10.1740.10">
    <property type="match status" value="1"/>
</dbReference>
<evidence type="ECO:0000256" key="5">
    <source>
        <dbReference type="SAM" id="MobiDB-lite"/>
    </source>
</evidence>
<dbReference type="Pfam" id="PF07638">
    <property type="entry name" value="Sigma70_ECF"/>
    <property type="match status" value="1"/>
</dbReference>
<keyword evidence="4" id="KW-0804">Transcription</keyword>
<dbReference type="SUPFAM" id="SSF88659">
    <property type="entry name" value="Sigma3 and sigma4 domains of RNA polymerase sigma factors"/>
    <property type="match status" value="1"/>
</dbReference>
<evidence type="ECO:0000256" key="4">
    <source>
        <dbReference type="ARBA" id="ARBA00023163"/>
    </source>
</evidence>
<dbReference type="EMBL" id="JADLZT010000007">
    <property type="protein sequence ID" value="MBF6024997.1"/>
    <property type="molecule type" value="Genomic_DNA"/>
</dbReference>
<dbReference type="Proteomes" id="UP001429984">
    <property type="component" value="Unassembled WGS sequence"/>
</dbReference>
<name>A0ABS0BAV8_9GAMM</name>
<dbReference type="PANTHER" id="PTHR43133:SF39">
    <property type="entry name" value="SIMILAR TO RNA POLYMERASE SIGMA-E FACTOR"/>
    <property type="match status" value="1"/>
</dbReference>
<reference evidence="7 8" key="1">
    <citation type="submission" date="2020-11" db="EMBL/GenBank/DDBJ databases">
        <title>Draft Genome Sequence and Secondary Metabolite Biosynthetic Potential of the Lysobacter niastensis Type strain DSM 18481.</title>
        <authorList>
            <person name="Turrini P."/>
            <person name="Artuso I."/>
            <person name="Tescari M."/>
            <person name="Lugli G.A."/>
            <person name="Frangipani E."/>
            <person name="Ventura M."/>
            <person name="Visca P."/>
        </authorList>
    </citation>
    <scope>NUCLEOTIDE SEQUENCE [LARGE SCALE GENOMIC DNA]</scope>
    <source>
        <strain evidence="7 8">DSM 18481</strain>
    </source>
</reference>
<dbReference type="Gene3D" id="1.10.10.10">
    <property type="entry name" value="Winged helix-like DNA-binding domain superfamily/Winged helix DNA-binding domain"/>
    <property type="match status" value="1"/>
</dbReference>
<accession>A0ABS0BAV8</accession>
<evidence type="ECO:0000313" key="8">
    <source>
        <dbReference type="Proteomes" id="UP001429984"/>
    </source>
</evidence>
<feature type="region of interest" description="Disordered" evidence="5">
    <location>
        <begin position="1"/>
        <end position="21"/>
    </location>
</feature>
<keyword evidence="2" id="KW-0805">Transcription regulation</keyword>
<dbReference type="InterPro" id="IPR039425">
    <property type="entry name" value="RNA_pol_sigma-70-like"/>
</dbReference>
<protein>
    <submittedName>
        <fullName evidence="7">Sigma-70 family RNA polymerase sigma factor</fullName>
    </submittedName>
</protein>
<dbReference type="InterPro" id="IPR011517">
    <property type="entry name" value="RNA_pol_sigma70_ECF-like"/>
</dbReference>
<comment type="caution">
    <text evidence="7">The sequence shown here is derived from an EMBL/GenBank/DDBJ whole genome shotgun (WGS) entry which is preliminary data.</text>
</comment>
<dbReference type="InterPro" id="IPR014284">
    <property type="entry name" value="RNA_pol_sigma-70_dom"/>
</dbReference>
<dbReference type="SUPFAM" id="SSF88946">
    <property type="entry name" value="Sigma2 domain of RNA polymerase sigma factors"/>
    <property type="match status" value="1"/>
</dbReference>
<sequence>MDWLAGHGHQSRTDLPGLSVTPEGGLARPALQFYTANPNARCACDMARNASEDGEGVMPPTASPFAASLSGVSDSTLESITELILEAQGGQADAWDRIYALLYNDLHQIARSQIRHQQRWGQGSPTSLVNETWLRLAGAKFTVEGRSHLVALIARTMRFVLLDEARRALSEKQGGGVDVLPLDEVREPSQYSQLEQLLILDQALNDLAKLDARLAQVVELRYFGGLSEVEIAEVLGVTERTVRRDWRKARAFLFSHLSGGDNQGSGSLDT</sequence>
<keyword evidence="8" id="KW-1185">Reference proteome</keyword>
<dbReference type="NCBIfam" id="TIGR02999">
    <property type="entry name" value="Sig-70_X6"/>
    <property type="match status" value="1"/>
</dbReference>
<dbReference type="InterPro" id="IPR013324">
    <property type="entry name" value="RNA_pol_sigma_r3/r4-like"/>
</dbReference>
<feature type="domain" description="RNA polymerase sigma-70 ECF-like HTH" evidence="6">
    <location>
        <begin position="78"/>
        <end position="258"/>
    </location>
</feature>
<dbReference type="InterPro" id="IPR036388">
    <property type="entry name" value="WH-like_DNA-bd_sf"/>
</dbReference>
<evidence type="ECO:0000256" key="1">
    <source>
        <dbReference type="ARBA" id="ARBA00010641"/>
    </source>
</evidence>
<evidence type="ECO:0000256" key="2">
    <source>
        <dbReference type="ARBA" id="ARBA00023015"/>
    </source>
</evidence>
<comment type="similarity">
    <text evidence="1">Belongs to the sigma-70 factor family. ECF subfamily.</text>
</comment>
<evidence type="ECO:0000259" key="6">
    <source>
        <dbReference type="Pfam" id="PF07638"/>
    </source>
</evidence>
<dbReference type="InterPro" id="IPR053812">
    <property type="entry name" value="HTH_Sigma70_ECF-like"/>
</dbReference>
<organism evidence="7 8">
    <name type="scientific">Lysobacter niastensis</name>
    <dbReference type="NCBI Taxonomy" id="380629"/>
    <lineage>
        <taxon>Bacteria</taxon>
        <taxon>Pseudomonadati</taxon>
        <taxon>Pseudomonadota</taxon>
        <taxon>Gammaproteobacteria</taxon>
        <taxon>Lysobacterales</taxon>
        <taxon>Lysobacteraceae</taxon>
        <taxon>Lysobacter</taxon>
    </lineage>
</organism>
<dbReference type="CDD" id="cd06171">
    <property type="entry name" value="Sigma70_r4"/>
    <property type="match status" value="1"/>
</dbReference>
<dbReference type="PANTHER" id="PTHR43133">
    <property type="entry name" value="RNA POLYMERASE ECF-TYPE SIGMA FACTO"/>
    <property type="match status" value="1"/>
</dbReference>
<proteinExistence type="inferred from homology"/>